<comment type="caution">
    <text evidence="1">The sequence shown here is derived from an EMBL/GenBank/DDBJ whole genome shotgun (WGS) entry which is preliminary data.</text>
</comment>
<organism evidence="1 2">
    <name type="scientific">Bacillus cytotoxicus</name>
    <dbReference type="NCBI Taxonomy" id="580165"/>
    <lineage>
        <taxon>Bacteria</taxon>
        <taxon>Bacillati</taxon>
        <taxon>Bacillota</taxon>
        <taxon>Bacilli</taxon>
        <taxon>Bacillales</taxon>
        <taxon>Bacillaceae</taxon>
        <taxon>Bacillus</taxon>
        <taxon>Bacillus cereus group</taxon>
    </lineage>
</organism>
<name>A0ACC6A5P3_9BACI</name>
<dbReference type="EMBL" id="JAMBOP010000004">
    <property type="protein sequence ID" value="MCM3735197.1"/>
    <property type="molecule type" value="Genomic_DNA"/>
</dbReference>
<sequence length="929" mass="97529">MRGWKLLGKEFATIIKSKKILIPIIAVLFIPVLYAGMFLWAFWDPYKQLDDLPVAVVNLDEGVVYNGKPIEAGKELVKNLKEKDGFKWEFVSEKTAKKGMDDRKYYMTVRIPSDFSKNTTTLLDANPKKSKLEYIPNESLNFLSSQIGGSAIEKIKSEVSASVTKTYAETMFDSLKDVSKGFADGSEGAGKLRDGTGELKDGSGKVTDGLHTLQGKSGEMKNGVGKLLDGSGQLLDASGKITAGLNVLNSKTSGMPAGIGKLQDGSGQITNVLNLLSGKTGEMKIGIGKLLDGSDKVTGGLNLLVNKSGEMQHGIGELSSGSVKLAEGTNEISDGLGGLQKGQERLAKEGVQPIQKGLNELSGKLQASADGITKMENQISQSATESAKKLDDGAKQFTTGVSNWQATASGLKDGAKKVDESAQNVVNDLGQLEEEINNLPEEQKQKLQNTIQKLKSDTVATVGSTKQVAQGAQKLAEASDGLKQGATDFTNGVKTSVNNSQSQLKTGMDHLIVVQKQFVKGATELANGQQIFMNNFQTFGEKLGEAKNGAAGLAGGASKLNGGLGQLADGSVQLISGVNKLANGSGQVTGGLGVLSEGSGQMAGVIGQLANGSGQITGGLGVLSEGSGQMVGAIGLLADGSNKVTTGLGTLNGGLGKMSDGSGQLIDGVNQLADGSGKVTTGLGEANNGSKELATKLGEGAEKTSETKGDEKKYDMFASPVNVKTEKMAEVPNYGTGFTPYFLSLGLFVGALLLSIVFPLRETVGVPKSGFSWFISKFGVLFAVGVVQALVADAVLLLWLGVEVQSVPYFILFSIITSLSFIALVQFLVTTFGDAGRFVAILTLILQLTTSAGTFPLELIPKGLQVFNAWFPMTYSVSGLKAVVSSGDFGFMWQNAGVLMIFIVLLSLGTIGTLTWMHKRQYGRSTETE</sequence>
<evidence type="ECO:0000313" key="2">
    <source>
        <dbReference type="Proteomes" id="UP001202289"/>
    </source>
</evidence>
<reference evidence="1" key="1">
    <citation type="submission" date="2022-05" db="EMBL/GenBank/DDBJ databases">
        <title>Comparative Genomics of Spacecraft Associated Microbes.</title>
        <authorList>
            <person name="Tran M.T."/>
            <person name="Wright A."/>
            <person name="Seuylemezian A."/>
            <person name="Eisen J."/>
            <person name="Coil D."/>
        </authorList>
    </citation>
    <scope>NUCLEOTIDE SEQUENCE</scope>
    <source>
        <strain evidence="1">FAIRING 10M-2.2</strain>
    </source>
</reference>
<keyword evidence="2" id="KW-1185">Reference proteome</keyword>
<proteinExistence type="predicted"/>
<evidence type="ECO:0000313" key="1">
    <source>
        <dbReference type="EMBL" id="MCM3735197.1"/>
    </source>
</evidence>
<protein>
    <submittedName>
        <fullName evidence="1">YhgE/Pip domain-containing protein</fullName>
    </submittedName>
</protein>
<gene>
    <name evidence="1" type="ORF">M3215_05025</name>
</gene>
<dbReference type="Proteomes" id="UP001202289">
    <property type="component" value="Unassembled WGS sequence"/>
</dbReference>
<accession>A0ACC6A5P3</accession>